<accession>A0A5K7ZGT2</accession>
<dbReference type="SUPFAM" id="SSF52172">
    <property type="entry name" value="CheY-like"/>
    <property type="match status" value="1"/>
</dbReference>
<reference evidence="1 2" key="1">
    <citation type="submission" date="2019-11" db="EMBL/GenBank/DDBJ databases">
        <title>Comparative genomics of hydrocarbon-degrading Desulfosarcina strains.</title>
        <authorList>
            <person name="Watanabe M."/>
            <person name="Kojima H."/>
            <person name="Fukui M."/>
        </authorList>
    </citation>
    <scope>NUCLEOTIDE SEQUENCE [LARGE SCALE GENOMIC DNA]</scope>
    <source>
        <strain evidence="1 2">28bB2T</strain>
    </source>
</reference>
<sequence length="162" mass="18969">MDVKILFFDDIFSDLFRKVHDENELVWDDNWVASLEKALVDPNNRLGVTFTLIKTGEIEAWKKIVEKEQPDIVIMDYYWPEHALKKYGDRKKGGEISLETLSQMRKAFPNLPMISYTIKPDQQTMEAAYNNGVTLFMEKVAMAVPEVHNTLKYLIIYMMRSK</sequence>
<protein>
    <recommendedName>
        <fullName evidence="3">Response regulatory domain-containing protein</fullName>
    </recommendedName>
</protein>
<name>A0A5K7ZGT2_9BACT</name>
<dbReference type="KEGG" id="dov:DSCO28_00510"/>
<gene>
    <name evidence="1" type="ORF">DSCO28_00510</name>
</gene>
<dbReference type="Gene3D" id="3.40.50.2300">
    <property type="match status" value="1"/>
</dbReference>
<dbReference type="Proteomes" id="UP000425960">
    <property type="component" value="Chromosome"/>
</dbReference>
<dbReference type="InterPro" id="IPR011006">
    <property type="entry name" value="CheY-like_superfamily"/>
</dbReference>
<dbReference type="EMBL" id="AP021876">
    <property type="protein sequence ID" value="BBO79485.1"/>
    <property type="molecule type" value="Genomic_DNA"/>
</dbReference>
<organism evidence="1 2">
    <name type="scientific">Desulfosarcina ovata subsp. sediminis</name>
    <dbReference type="NCBI Taxonomy" id="885957"/>
    <lineage>
        <taxon>Bacteria</taxon>
        <taxon>Pseudomonadati</taxon>
        <taxon>Thermodesulfobacteriota</taxon>
        <taxon>Desulfobacteria</taxon>
        <taxon>Desulfobacterales</taxon>
        <taxon>Desulfosarcinaceae</taxon>
        <taxon>Desulfosarcina</taxon>
    </lineage>
</organism>
<proteinExistence type="predicted"/>
<evidence type="ECO:0000313" key="1">
    <source>
        <dbReference type="EMBL" id="BBO79485.1"/>
    </source>
</evidence>
<dbReference type="RefSeq" id="WP_155320664.1">
    <property type="nucleotide sequence ID" value="NZ_AP021876.1"/>
</dbReference>
<evidence type="ECO:0008006" key="3">
    <source>
        <dbReference type="Google" id="ProtNLM"/>
    </source>
</evidence>
<dbReference type="AlphaFoldDB" id="A0A5K7ZGT2"/>
<evidence type="ECO:0000313" key="2">
    <source>
        <dbReference type="Proteomes" id="UP000425960"/>
    </source>
</evidence>